<dbReference type="PANTHER" id="PTHR36842">
    <property type="entry name" value="PROTEIN TOLB HOMOLOG"/>
    <property type="match status" value="1"/>
</dbReference>
<dbReference type="SUPFAM" id="SSF69304">
    <property type="entry name" value="Tricorn protease N-terminal domain"/>
    <property type="match status" value="1"/>
</dbReference>
<proteinExistence type="inferred from homology"/>
<protein>
    <recommendedName>
        <fullName evidence="3">Dipeptidylpeptidase IV N-terminal domain-containing protein</fullName>
    </recommendedName>
</protein>
<evidence type="ECO:0008006" key="3">
    <source>
        <dbReference type="Google" id="ProtNLM"/>
    </source>
</evidence>
<gene>
    <name evidence="2" type="ORF">S12H4_29187</name>
</gene>
<organism evidence="2">
    <name type="scientific">marine sediment metagenome</name>
    <dbReference type="NCBI Taxonomy" id="412755"/>
    <lineage>
        <taxon>unclassified sequences</taxon>
        <taxon>metagenomes</taxon>
        <taxon>ecological metagenomes</taxon>
    </lineage>
</organism>
<comment type="caution">
    <text evidence="2">The sequence shown here is derived from an EMBL/GenBank/DDBJ whole genome shotgun (WGS) entry which is preliminary data.</text>
</comment>
<dbReference type="PANTHER" id="PTHR36842:SF1">
    <property type="entry name" value="PROTEIN TOLB"/>
    <property type="match status" value="1"/>
</dbReference>
<dbReference type="AlphaFoldDB" id="X1TVU9"/>
<dbReference type="Gene3D" id="2.120.10.30">
    <property type="entry name" value="TolB, C-terminal domain"/>
    <property type="match status" value="1"/>
</dbReference>
<reference evidence="2" key="1">
    <citation type="journal article" date="2014" name="Front. Microbiol.">
        <title>High frequency of phylogenetically diverse reductive dehalogenase-homologous genes in deep subseafloor sedimentary metagenomes.</title>
        <authorList>
            <person name="Kawai M."/>
            <person name="Futagami T."/>
            <person name="Toyoda A."/>
            <person name="Takaki Y."/>
            <person name="Nishi S."/>
            <person name="Hori S."/>
            <person name="Arai W."/>
            <person name="Tsubouchi T."/>
            <person name="Morono Y."/>
            <person name="Uchiyama I."/>
            <person name="Ito T."/>
            <person name="Fujiyama A."/>
            <person name="Inagaki F."/>
            <person name="Takami H."/>
        </authorList>
    </citation>
    <scope>NUCLEOTIDE SEQUENCE</scope>
    <source>
        <strain evidence="2">Expedition CK06-06</strain>
    </source>
</reference>
<dbReference type="InterPro" id="IPR011659">
    <property type="entry name" value="WD40"/>
</dbReference>
<sequence>MEENSLENSKLYLINADGTGLTEIGLGFDPSWSPVEGKIAYTSNNQIYTMNSDGKEITQLTTENSNGNPAWNPDGTKIIYTYYEAEKTSIWIMNSNGTGKTPLTTSTDGECSLPSFSYDGSKIIYVKGPRWNTFVEILPTKLNEIWIMNSDGSNKHMIYAPVDSYQWPFQRAWNKNNEILFLKSGILEDKLPKLF</sequence>
<comment type="similarity">
    <text evidence="1">Belongs to the TolB family.</text>
</comment>
<feature type="non-terminal residue" evidence="2">
    <location>
        <position position="195"/>
    </location>
</feature>
<dbReference type="Pfam" id="PF07676">
    <property type="entry name" value="PD40"/>
    <property type="match status" value="1"/>
</dbReference>
<accession>X1TVU9</accession>
<name>X1TVU9_9ZZZZ</name>
<evidence type="ECO:0000313" key="2">
    <source>
        <dbReference type="EMBL" id="GAI95476.1"/>
    </source>
</evidence>
<evidence type="ECO:0000256" key="1">
    <source>
        <dbReference type="ARBA" id="ARBA00009820"/>
    </source>
</evidence>
<dbReference type="InterPro" id="IPR011042">
    <property type="entry name" value="6-blade_b-propeller_TolB-like"/>
</dbReference>
<dbReference type="EMBL" id="BARW01016816">
    <property type="protein sequence ID" value="GAI95476.1"/>
    <property type="molecule type" value="Genomic_DNA"/>
</dbReference>